<dbReference type="CDD" id="cd04301">
    <property type="entry name" value="NAT_SF"/>
    <property type="match status" value="1"/>
</dbReference>
<sequence length="193" mass="21653">MIRTIQAKDSMEITALLWEIFEDMELPLLKEIPQSKLIEMVSEAAEDPNYRYGVNRGLVYEYNGKIAGAIFGYPAQDEPSIDDSFKHVLQTHGFAPSLNLFIDQEALPNEWYLDSIVVNKAYRGMGIGTKLIEAMCQTASDADFERIGLNVDVANPKAKKLYSSIGFKKVADITLSGHHYEHLCKPLEAHTKA</sequence>
<dbReference type="InterPro" id="IPR016181">
    <property type="entry name" value="Acyl_CoA_acyltransferase"/>
</dbReference>
<organism evidence="2 3">
    <name type="scientific">Bacillus mesophilum</name>
    <dbReference type="NCBI Taxonomy" id="1071718"/>
    <lineage>
        <taxon>Bacteria</taxon>
        <taxon>Bacillati</taxon>
        <taxon>Bacillota</taxon>
        <taxon>Bacilli</taxon>
        <taxon>Bacillales</taxon>
        <taxon>Bacillaceae</taxon>
        <taxon>Bacillus</taxon>
    </lineage>
</organism>
<dbReference type="RefSeq" id="WP_151574768.1">
    <property type="nucleotide sequence ID" value="NZ_WBOT01000004.1"/>
</dbReference>
<dbReference type="Proteomes" id="UP000441354">
    <property type="component" value="Unassembled WGS sequence"/>
</dbReference>
<evidence type="ECO:0000259" key="1">
    <source>
        <dbReference type="PROSITE" id="PS51186"/>
    </source>
</evidence>
<dbReference type="OrthoDB" id="5319888at2"/>
<reference evidence="2 3" key="1">
    <citation type="journal article" date="2014" name="Arch. Microbiol.">
        <title>Bacillus mesophilum sp. nov., strain IITR-54T, a novel 4-chlorobiphenyl dechlorinating bacterium.</title>
        <authorList>
            <person name="Manickam N."/>
            <person name="Singh N.K."/>
            <person name="Bajaj A."/>
            <person name="Kumar R.M."/>
            <person name="Kaur G."/>
            <person name="Kaur N."/>
            <person name="Bala M."/>
            <person name="Kumar A."/>
            <person name="Mayilraj S."/>
        </authorList>
    </citation>
    <scope>NUCLEOTIDE SEQUENCE [LARGE SCALE GENOMIC DNA]</scope>
    <source>
        <strain evidence="2 3">IITR-54</strain>
    </source>
</reference>
<dbReference type="PANTHER" id="PTHR43072:SF60">
    <property type="entry name" value="L-2,4-DIAMINOBUTYRIC ACID ACETYLTRANSFERASE"/>
    <property type="match status" value="1"/>
</dbReference>
<feature type="domain" description="N-acetyltransferase" evidence="1">
    <location>
        <begin position="1"/>
        <end position="188"/>
    </location>
</feature>
<dbReference type="SUPFAM" id="SSF55729">
    <property type="entry name" value="Acyl-CoA N-acyltransferases (Nat)"/>
    <property type="match status" value="1"/>
</dbReference>
<keyword evidence="3" id="KW-1185">Reference proteome</keyword>
<dbReference type="Pfam" id="PF00583">
    <property type="entry name" value="Acetyltransf_1"/>
    <property type="match status" value="1"/>
</dbReference>
<gene>
    <name evidence="2" type="ORF">F7732_14655</name>
</gene>
<accession>A0A7V7UV50</accession>
<name>A0A7V7UV50_9BACI</name>
<dbReference type="GO" id="GO:0016747">
    <property type="term" value="F:acyltransferase activity, transferring groups other than amino-acyl groups"/>
    <property type="evidence" value="ECO:0007669"/>
    <property type="project" value="InterPro"/>
</dbReference>
<dbReference type="AlphaFoldDB" id="A0A7V7UV50"/>
<dbReference type="PANTHER" id="PTHR43072">
    <property type="entry name" value="N-ACETYLTRANSFERASE"/>
    <property type="match status" value="1"/>
</dbReference>
<evidence type="ECO:0000313" key="2">
    <source>
        <dbReference type="EMBL" id="KAB2331903.1"/>
    </source>
</evidence>
<evidence type="ECO:0000313" key="3">
    <source>
        <dbReference type="Proteomes" id="UP000441354"/>
    </source>
</evidence>
<proteinExistence type="predicted"/>
<protein>
    <submittedName>
        <fullName evidence="2">GNAT family N-acetyltransferase</fullName>
    </submittedName>
</protein>
<comment type="caution">
    <text evidence="2">The sequence shown here is derived from an EMBL/GenBank/DDBJ whole genome shotgun (WGS) entry which is preliminary data.</text>
</comment>
<dbReference type="PROSITE" id="PS51186">
    <property type="entry name" value="GNAT"/>
    <property type="match status" value="1"/>
</dbReference>
<dbReference type="Gene3D" id="3.40.630.30">
    <property type="match status" value="1"/>
</dbReference>
<dbReference type="EMBL" id="WBOT01000004">
    <property type="protein sequence ID" value="KAB2331903.1"/>
    <property type="molecule type" value="Genomic_DNA"/>
</dbReference>
<keyword evidence="2" id="KW-0808">Transferase</keyword>
<dbReference type="InterPro" id="IPR000182">
    <property type="entry name" value="GNAT_dom"/>
</dbReference>